<dbReference type="InterPro" id="IPR010982">
    <property type="entry name" value="Lambda_DNA-bd_dom_sf"/>
</dbReference>
<name>A0A1I5L935_9GAMM</name>
<keyword evidence="1" id="KW-0238">DNA-binding</keyword>
<sequence>MMSVAGVITGDIVDSTKMDEATRRRCLSAIEACFTAFGDCANGEIYRGDAFQIYTSAPDQLLYMAIKLRLSLLRLEPSADVRLSLSVAKATARELPVRMSNNSEAFLLSGRHLDAMKSERLTFSADDEAFADDGKMVCSLLDDVMSGLTVKMAIALDVWIEDSSLSHAELAEKVGLSRSAFTRIINRANYAKVENVLEWYQRRYHRYLAG</sequence>
<gene>
    <name evidence="1" type="ORF">SAMN03084138_00874</name>
</gene>
<reference evidence="1 2" key="1">
    <citation type="submission" date="2016-10" db="EMBL/GenBank/DDBJ databases">
        <authorList>
            <person name="de Groot N.N."/>
        </authorList>
    </citation>
    <scope>NUCLEOTIDE SEQUENCE [LARGE SCALE GENOMIC DNA]</scope>
    <source>
        <strain evidence="1 2">DSM 15893</strain>
    </source>
</reference>
<dbReference type="STRING" id="1121869.SAMN03084138_00874"/>
<dbReference type="EMBL" id="FOWR01000005">
    <property type="protein sequence ID" value="SFO93757.1"/>
    <property type="molecule type" value="Genomic_DNA"/>
</dbReference>
<evidence type="ECO:0000313" key="2">
    <source>
        <dbReference type="Proteomes" id="UP000182692"/>
    </source>
</evidence>
<organism evidence="1 2">
    <name type="scientific">Enterovibrio norvegicus DSM 15893</name>
    <dbReference type="NCBI Taxonomy" id="1121869"/>
    <lineage>
        <taxon>Bacteria</taxon>
        <taxon>Pseudomonadati</taxon>
        <taxon>Pseudomonadota</taxon>
        <taxon>Gammaproteobacteria</taxon>
        <taxon>Vibrionales</taxon>
        <taxon>Vibrionaceae</taxon>
        <taxon>Enterovibrio</taxon>
    </lineage>
</organism>
<dbReference type="Proteomes" id="UP000182692">
    <property type="component" value="Unassembled WGS sequence"/>
</dbReference>
<dbReference type="SUPFAM" id="SSF47413">
    <property type="entry name" value="lambda repressor-like DNA-binding domains"/>
    <property type="match status" value="1"/>
</dbReference>
<dbReference type="GO" id="GO:0003677">
    <property type="term" value="F:DNA binding"/>
    <property type="evidence" value="ECO:0007669"/>
    <property type="project" value="UniProtKB-KW"/>
</dbReference>
<dbReference type="Pfam" id="PF13412">
    <property type="entry name" value="HTH_24"/>
    <property type="match status" value="1"/>
</dbReference>
<proteinExistence type="predicted"/>
<dbReference type="GeneID" id="35872395"/>
<protein>
    <submittedName>
        <fullName evidence="1">Winged helix-turn-helix DNA-binding</fullName>
    </submittedName>
</protein>
<accession>A0A1I5L935</accession>
<dbReference type="AlphaFoldDB" id="A0A1I5L935"/>
<dbReference type="RefSeq" id="WP_229491677.1">
    <property type="nucleotide sequence ID" value="NZ_FOWR01000005.1"/>
</dbReference>
<evidence type="ECO:0000313" key="1">
    <source>
        <dbReference type="EMBL" id="SFO93757.1"/>
    </source>
</evidence>